<dbReference type="PANTHER" id="PTHR12064">
    <property type="entry name" value="METAL TRANSPORTER CNNM"/>
    <property type="match status" value="1"/>
</dbReference>
<evidence type="ECO:0000259" key="6">
    <source>
        <dbReference type="PROSITE" id="PS51846"/>
    </source>
</evidence>
<proteinExistence type="predicted"/>
<evidence type="ECO:0000256" key="1">
    <source>
        <dbReference type="ARBA" id="ARBA00022737"/>
    </source>
</evidence>
<organism evidence="7 8">
    <name type="scientific">Phialocephala subalpina</name>
    <dbReference type="NCBI Taxonomy" id="576137"/>
    <lineage>
        <taxon>Eukaryota</taxon>
        <taxon>Fungi</taxon>
        <taxon>Dikarya</taxon>
        <taxon>Ascomycota</taxon>
        <taxon>Pezizomycotina</taxon>
        <taxon>Leotiomycetes</taxon>
        <taxon>Helotiales</taxon>
        <taxon>Mollisiaceae</taxon>
        <taxon>Phialocephala</taxon>
        <taxon>Phialocephala fortinii species complex</taxon>
    </lineage>
</organism>
<dbReference type="Pfam" id="PF00571">
    <property type="entry name" value="CBS"/>
    <property type="match status" value="1"/>
</dbReference>
<dbReference type="PROSITE" id="PS51846">
    <property type="entry name" value="CNNM"/>
    <property type="match status" value="1"/>
</dbReference>
<feature type="transmembrane region" description="Helical" evidence="4">
    <location>
        <begin position="201"/>
        <end position="221"/>
    </location>
</feature>
<feature type="transmembrane region" description="Helical" evidence="4">
    <location>
        <begin position="71"/>
        <end position="98"/>
    </location>
</feature>
<accession>A0A1L7WVW2</accession>
<feature type="transmembrane region" description="Helical" evidence="4">
    <location>
        <begin position="160"/>
        <end position="180"/>
    </location>
</feature>
<protein>
    <recommendedName>
        <fullName evidence="9">DUF21-domain-containing protein</fullName>
    </recommendedName>
</protein>
<evidence type="ECO:0000313" key="8">
    <source>
        <dbReference type="Proteomes" id="UP000184330"/>
    </source>
</evidence>
<dbReference type="AlphaFoldDB" id="A0A1L7WVW2"/>
<evidence type="ECO:0000256" key="3">
    <source>
        <dbReference type="PROSITE-ProRule" id="PRU01193"/>
    </source>
</evidence>
<feature type="domain" description="CNNM transmembrane" evidence="6">
    <location>
        <begin position="70"/>
        <end position="255"/>
    </location>
</feature>
<dbReference type="GO" id="GO:0030026">
    <property type="term" value="P:intracellular manganese ion homeostasis"/>
    <property type="evidence" value="ECO:0007669"/>
    <property type="project" value="TreeGrafter"/>
</dbReference>
<dbReference type="GO" id="GO:0005737">
    <property type="term" value="C:cytoplasm"/>
    <property type="evidence" value="ECO:0007669"/>
    <property type="project" value="TreeGrafter"/>
</dbReference>
<dbReference type="Gene3D" id="3.10.580.10">
    <property type="entry name" value="CBS-domain"/>
    <property type="match status" value="1"/>
</dbReference>
<evidence type="ECO:0000256" key="4">
    <source>
        <dbReference type="SAM" id="Phobius"/>
    </source>
</evidence>
<keyword evidence="3 4" id="KW-0812">Transmembrane</keyword>
<dbReference type="PROSITE" id="PS51371">
    <property type="entry name" value="CBS"/>
    <property type="match status" value="1"/>
</dbReference>
<keyword evidence="3 4" id="KW-0472">Membrane</keyword>
<dbReference type="Proteomes" id="UP000184330">
    <property type="component" value="Unassembled WGS sequence"/>
</dbReference>
<dbReference type="GO" id="GO:0010960">
    <property type="term" value="P:magnesium ion homeostasis"/>
    <property type="evidence" value="ECO:0007669"/>
    <property type="project" value="InterPro"/>
</dbReference>
<keyword evidence="3 4" id="KW-1133">Transmembrane helix</keyword>
<sequence length="404" mass="44416">MASANDAQRLSKIRGLPRIPSRETFLDRCLLSTRRVSMPSIPVETSLNLLTRDAVSRLNVSPVATERTSAVMLYCLDGGISIVLVLLGGMFAGLTLAFMGQDQVQLQVIAGSGSSKDRQNARKVLSVLQRGRHWVLVSLLLANVMTNEALPIVLDQDVKGGWFAVLASTILIVIFGEVIPQSLCAKHGLSIGAWSSRYVKWVMYLLFPIAYPVAKLLDHLLGASHGMFFDRAGLKTLVTLHERMNFSTERLNREEVTVISSVLDLNTRSVASIMTPISKLYSLAANQPLDEMTLYNILSSGFSGIPVHMEHHSATFVGVLSVKSMVALNYDGKVTVGQLNLENLLVVRPDVSCQDLIHVFRDRKVQMVLVTERGTPHGEPLGIVTARDLMDELIGDPLAFKERE</sequence>
<evidence type="ECO:0000256" key="2">
    <source>
        <dbReference type="PROSITE-ProRule" id="PRU00703"/>
    </source>
</evidence>
<dbReference type="SUPFAM" id="SSF54631">
    <property type="entry name" value="CBS-domain pair"/>
    <property type="match status" value="1"/>
</dbReference>
<dbReference type="InterPro" id="IPR045095">
    <property type="entry name" value="ACDP"/>
</dbReference>
<keyword evidence="2" id="KW-0129">CBS domain</keyword>
<name>A0A1L7WVW2_9HELO</name>
<dbReference type="STRING" id="576137.A0A1L7WVW2"/>
<keyword evidence="1" id="KW-0677">Repeat</keyword>
<dbReference type="InterPro" id="IPR046342">
    <property type="entry name" value="CBS_dom_sf"/>
</dbReference>
<dbReference type="InterPro" id="IPR000644">
    <property type="entry name" value="CBS_dom"/>
</dbReference>
<gene>
    <name evidence="7" type="ORF">PAC_06795</name>
</gene>
<dbReference type="OrthoDB" id="5353557at2759"/>
<dbReference type="SMART" id="SM00116">
    <property type="entry name" value="CBS"/>
    <property type="match status" value="1"/>
</dbReference>
<reference evidence="7 8" key="1">
    <citation type="submission" date="2016-03" db="EMBL/GenBank/DDBJ databases">
        <authorList>
            <person name="Ploux O."/>
        </authorList>
    </citation>
    <scope>NUCLEOTIDE SEQUENCE [LARGE SCALE GENOMIC DNA]</scope>
    <source>
        <strain evidence="7 8">UAMH 11012</strain>
    </source>
</reference>
<evidence type="ECO:0008006" key="9">
    <source>
        <dbReference type="Google" id="ProtNLM"/>
    </source>
</evidence>
<dbReference type="GO" id="GO:0016020">
    <property type="term" value="C:membrane"/>
    <property type="evidence" value="ECO:0007669"/>
    <property type="project" value="UniProtKB-UniRule"/>
</dbReference>
<feature type="domain" description="CBS" evidence="5">
    <location>
        <begin position="339"/>
        <end position="400"/>
    </location>
</feature>
<dbReference type="PANTHER" id="PTHR12064:SF97">
    <property type="entry name" value="METAL TRANSPORTER CNNM-5"/>
    <property type="match status" value="1"/>
</dbReference>
<evidence type="ECO:0000313" key="7">
    <source>
        <dbReference type="EMBL" id="CZR56906.1"/>
    </source>
</evidence>
<dbReference type="Pfam" id="PF01595">
    <property type="entry name" value="CNNM"/>
    <property type="match status" value="1"/>
</dbReference>
<dbReference type="InterPro" id="IPR002550">
    <property type="entry name" value="CNNM"/>
</dbReference>
<dbReference type="EMBL" id="FJOG01000009">
    <property type="protein sequence ID" value="CZR56906.1"/>
    <property type="molecule type" value="Genomic_DNA"/>
</dbReference>
<keyword evidence="8" id="KW-1185">Reference proteome</keyword>
<evidence type="ECO:0000259" key="5">
    <source>
        <dbReference type="PROSITE" id="PS51371"/>
    </source>
</evidence>